<dbReference type="GO" id="GO:0016102">
    <property type="term" value="P:diterpenoid biosynthetic process"/>
    <property type="evidence" value="ECO:0007669"/>
    <property type="project" value="TreeGrafter"/>
</dbReference>
<accession>A0A0P9D9S4</accession>
<name>A0A0P9D9S4_9CHLR</name>
<organism evidence="2 3">
    <name type="scientific">Kouleothrix aurantiaca</name>
    <dbReference type="NCBI Taxonomy" id="186479"/>
    <lineage>
        <taxon>Bacteria</taxon>
        <taxon>Bacillati</taxon>
        <taxon>Chloroflexota</taxon>
        <taxon>Chloroflexia</taxon>
        <taxon>Chloroflexales</taxon>
        <taxon>Roseiflexineae</taxon>
        <taxon>Roseiflexaceae</taxon>
        <taxon>Kouleothrix</taxon>
    </lineage>
</organism>
<gene>
    <name evidence="2" type="ORF">SE17_03690</name>
</gene>
<dbReference type="GO" id="GO:0010333">
    <property type="term" value="F:terpene synthase activity"/>
    <property type="evidence" value="ECO:0007669"/>
    <property type="project" value="InterPro"/>
</dbReference>
<proteinExistence type="predicted"/>
<dbReference type="Pfam" id="PF13243">
    <property type="entry name" value="SQHop_cyclase_C"/>
    <property type="match status" value="1"/>
</dbReference>
<sequence length="509" mass="55838">MRFSGVIAQTSHIEDVLITDLRHTIATLGADGGMNSPSIYDTAQVLRFAPPKGMIWPALEWLAEQQYPDGGWGDPAVPRARDVSTLAAILALQKYGARLQERRAIHAGLSFLRHQAPYWSHLADDLPVGVELLLPQLLKETAAAGLLVQVAPYAQLVALGEKRRALIGSRRWPAGTPPVHSWEAWGTMPYAAELDGSGGVGHSSAATAAWLHAASAKPELAAERERAEHYLQCAASMTGIDLPGVVPGVWPLTWFELVFSLYMLSTANLLDHPALQDVVGPQVQALSQAFTPHGIGFSDYFMPDGDDTAAALVILHSAGYPVSAAPLRRFETGDHFCAFPGELQPSLSVVAHAAHALQVLGEPANTAYDYIARRQESDGRWLGDKWQSAWFYTTSQAIIALPYEPYQEAINRAVEQLISYQAPDGGLGGYHGSTTEETAYMVLGLRHLRRNGVLFEEGMLALAAAERWMLDNYRPFRQHAPHLWLDKDAYRPPRLVRIIELAATLPDRW</sequence>
<reference evidence="2 3" key="1">
    <citation type="submission" date="2015-09" db="EMBL/GenBank/DDBJ databases">
        <title>Draft genome sequence of Kouleothrix aurantiaca JCM 19913.</title>
        <authorList>
            <person name="Hemp J."/>
        </authorList>
    </citation>
    <scope>NUCLEOTIDE SEQUENCE [LARGE SCALE GENOMIC DNA]</scope>
    <source>
        <strain evidence="2 3">COM-B</strain>
    </source>
</reference>
<dbReference type="InterPro" id="IPR032696">
    <property type="entry name" value="SQ_cyclase_C"/>
</dbReference>
<comment type="caution">
    <text evidence="2">The sequence shown here is derived from an EMBL/GenBank/DDBJ whole genome shotgun (WGS) entry which is preliminary data.</text>
</comment>
<dbReference type="Gene3D" id="1.50.10.160">
    <property type="match status" value="1"/>
</dbReference>
<feature type="domain" description="Squalene cyclase C-terminal" evidence="1">
    <location>
        <begin position="363"/>
        <end position="437"/>
    </location>
</feature>
<protein>
    <recommendedName>
        <fullName evidence="1">Squalene cyclase C-terminal domain-containing protein</fullName>
    </recommendedName>
</protein>
<evidence type="ECO:0000313" key="2">
    <source>
        <dbReference type="EMBL" id="KPV54452.1"/>
    </source>
</evidence>
<dbReference type="InterPro" id="IPR008930">
    <property type="entry name" value="Terpenoid_cyclase/PrenylTrfase"/>
</dbReference>
<keyword evidence="3" id="KW-1185">Reference proteome</keyword>
<evidence type="ECO:0000259" key="1">
    <source>
        <dbReference type="Pfam" id="PF13243"/>
    </source>
</evidence>
<dbReference type="AlphaFoldDB" id="A0A0P9D9S4"/>
<dbReference type="PANTHER" id="PTHR31739:SF25">
    <property type="entry name" value="(E,E)-GERANYLLINALOOL SYNTHASE"/>
    <property type="match status" value="1"/>
</dbReference>
<evidence type="ECO:0000313" key="3">
    <source>
        <dbReference type="Proteomes" id="UP000050509"/>
    </source>
</evidence>
<dbReference type="GO" id="GO:0000287">
    <property type="term" value="F:magnesium ion binding"/>
    <property type="evidence" value="ECO:0007669"/>
    <property type="project" value="TreeGrafter"/>
</dbReference>
<dbReference type="Proteomes" id="UP000050509">
    <property type="component" value="Unassembled WGS sequence"/>
</dbReference>
<dbReference type="InterPro" id="IPR050148">
    <property type="entry name" value="Terpene_synthase-like"/>
</dbReference>
<dbReference type="CDD" id="cd00688">
    <property type="entry name" value="ISOPREN_C2_like"/>
    <property type="match status" value="1"/>
</dbReference>
<dbReference type="EMBL" id="LJCR01000055">
    <property type="protein sequence ID" value="KPV54452.1"/>
    <property type="molecule type" value="Genomic_DNA"/>
</dbReference>
<dbReference type="SUPFAM" id="SSF48239">
    <property type="entry name" value="Terpenoid cyclases/Protein prenyltransferases"/>
    <property type="match status" value="2"/>
</dbReference>
<dbReference type="Gene3D" id="1.50.10.20">
    <property type="match status" value="1"/>
</dbReference>
<dbReference type="PANTHER" id="PTHR31739">
    <property type="entry name" value="ENT-COPALYL DIPHOSPHATE SYNTHASE, CHLOROPLASTIC"/>
    <property type="match status" value="1"/>
</dbReference>